<accession>A0A9P8YEU0</accession>
<keyword evidence="1" id="KW-0732">Signal</keyword>
<evidence type="ECO:0008006" key="4">
    <source>
        <dbReference type="Google" id="ProtNLM"/>
    </source>
</evidence>
<keyword evidence="3" id="KW-1185">Reference proteome</keyword>
<dbReference type="GeneID" id="70182388"/>
<dbReference type="EMBL" id="JAGTJQ010000002">
    <property type="protein sequence ID" value="KAH7037924.1"/>
    <property type="molecule type" value="Genomic_DNA"/>
</dbReference>
<reference evidence="2" key="1">
    <citation type="journal article" date="2021" name="Nat. Commun.">
        <title>Genetic determinants of endophytism in the Arabidopsis root mycobiome.</title>
        <authorList>
            <person name="Mesny F."/>
            <person name="Miyauchi S."/>
            <person name="Thiergart T."/>
            <person name="Pickel B."/>
            <person name="Atanasova L."/>
            <person name="Karlsson M."/>
            <person name="Huettel B."/>
            <person name="Barry K.W."/>
            <person name="Haridas S."/>
            <person name="Chen C."/>
            <person name="Bauer D."/>
            <person name="Andreopoulos W."/>
            <person name="Pangilinan J."/>
            <person name="LaButti K."/>
            <person name="Riley R."/>
            <person name="Lipzen A."/>
            <person name="Clum A."/>
            <person name="Drula E."/>
            <person name="Henrissat B."/>
            <person name="Kohler A."/>
            <person name="Grigoriev I.V."/>
            <person name="Martin F.M."/>
            <person name="Hacquard S."/>
        </authorList>
    </citation>
    <scope>NUCLEOTIDE SEQUENCE</scope>
    <source>
        <strain evidence="2">MPI-CAGE-CH-0230</strain>
    </source>
</reference>
<evidence type="ECO:0000256" key="1">
    <source>
        <dbReference type="SAM" id="SignalP"/>
    </source>
</evidence>
<comment type="caution">
    <text evidence="2">The sequence shown here is derived from an EMBL/GenBank/DDBJ whole genome shotgun (WGS) entry which is preliminary data.</text>
</comment>
<dbReference type="Proteomes" id="UP000756346">
    <property type="component" value="Unassembled WGS sequence"/>
</dbReference>
<evidence type="ECO:0000313" key="3">
    <source>
        <dbReference type="Proteomes" id="UP000756346"/>
    </source>
</evidence>
<gene>
    <name evidence="2" type="ORF">B0I36DRAFT_315071</name>
</gene>
<dbReference type="AlphaFoldDB" id="A0A9P8YEU0"/>
<evidence type="ECO:0000313" key="2">
    <source>
        <dbReference type="EMBL" id="KAH7037924.1"/>
    </source>
</evidence>
<dbReference type="RefSeq" id="XP_046017045.1">
    <property type="nucleotide sequence ID" value="XM_046152842.1"/>
</dbReference>
<organism evidence="2 3">
    <name type="scientific">Microdochium trichocladiopsis</name>
    <dbReference type="NCBI Taxonomy" id="1682393"/>
    <lineage>
        <taxon>Eukaryota</taxon>
        <taxon>Fungi</taxon>
        <taxon>Dikarya</taxon>
        <taxon>Ascomycota</taxon>
        <taxon>Pezizomycotina</taxon>
        <taxon>Sordariomycetes</taxon>
        <taxon>Xylariomycetidae</taxon>
        <taxon>Xylariales</taxon>
        <taxon>Microdochiaceae</taxon>
        <taxon>Microdochium</taxon>
    </lineage>
</organism>
<feature type="chain" id="PRO_5040202268" description="Secreted protein" evidence="1">
    <location>
        <begin position="20"/>
        <end position="82"/>
    </location>
</feature>
<protein>
    <recommendedName>
        <fullName evidence="4">Secreted protein</fullName>
    </recommendedName>
</protein>
<sequence>MLLPPALLFFSFKCRSALCYGPSSRTLRFFSPASRLARKVRMLHKLGPLRLSLCASAWPSASLKCAVTGYVGSSSQRLWLQL</sequence>
<proteinExistence type="predicted"/>
<name>A0A9P8YEU0_9PEZI</name>
<feature type="signal peptide" evidence="1">
    <location>
        <begin position="1"/>
        <end position="19"/>
    </location>
</feature>